<keyword evidence="1" id="KW-0378">Hydrolase</keyword>
<evidence type="ECO:0000313" key="2">
    <source>
        <dbReference type="Proteomes" id="UP000823913"/>
    </source>
</evidence>
<dbReference type="Gene3D" id="3.40.50.1000">
    <property type="entry name" value="HAD superfamily/HAD-like"/>
    <property type="match status" value="1"/>
</dbReference>
<dbReference type="AlphaFoldDB" id="A0A9D1E5Q8"/>
<dbReference type="SFLD" id="SFLDS00003">
    <property type="entry name" value="Haloacid_Dehalogenase"/>
    <property type="match status" value="1"/>
</dbReference>
<accession>A0A9D1E5Q8</accession>
<dbReference type="PROSITE" id="PS01228">
    <property type="entry name" value="COF_1"/>
    <property type="match status" value="1"/>
</dbReference>
<dbReference type="EMBL" id="DVHK01000069">
    <property type="protein sequence ID" value="HIR66988.1"/>
    <property type="molecule type" value="Genomic_DNA"/>
</dbReference>
<dbReference type="NCBIfam" id="TIGR01549">
    <property type="entry name" value="HAD-SF-IA-v1"/>
    <property type="match status" value="1"/>
</dbReference>
<dbReference type="InterPro" id="IPR006439">
    <property type="entry name" value="HAD-SF_hydro_IA"/>
</dbReference>
<evidence type="ECO:0000313" key="1">
    <source>
        <dbReference type="EMBL" id="HIR66988.1"/>
    </source>
</evidence>
<dbReference type="GO" id="GO:0005829">
    <property type="term" value="C:cytosol"/>
    <property type="evidence" value="ECO:0007669"/>
    <property type="project" value="TreeGrafter"/>
</dbReference>
<dbReference type="Pfam" id="PF13419">
    <property type="entry name" value="HAD_2"/>
    <property type="match status" value="1"/>
</dbReference>
<dbReference type="GO" id="GO:0008967">
    <property type="term" value="F:phosphoglycolate phosphatase activity"/>
    <property type="evidence" value="ECO:0007669"/>
    <property type="project" value="TreeGrafter"/>
</dbReference>
<dbReference type="PRINTS" id="PR00413">
    <property type="entry name" value="HADHALOGNASE"/>
</dbReference>
<sequence length="215" mass="23622">MYKAIIFDLDGTLLNTSRDICKVLNDALAKFGCPQVSLQKTLEYVGNGAKKLVERAVPQGFDRTEQLYEYYRVNFAACDNDLTCLYDGEGEFLRNIKACGIKTAILTNKPDDAAQSVCKKFLAPFGFDCIVGQTGRFPLKPDPSAALYIMDRLGVEKAGCLFVGDGETDIATAKNAGIDCASVLWGFRTREQLLAAGAQMFARDYKELERIALGN</sequence>
<dbReference type="Gene3D" id="1.10.150.240">
    <property type="entry name" value="Putative phosphatase, domain 2"/>
    <property type="match status" value="1"/>
</dbReference>
<dbReference type="InterPro" id="IPR036412">
    <property type="entry name" value="HAD-like_sf"/>
</dbReference>
<dbReference type="InterPro" id="IPR023214">
    <property type="entry name" value="HAD_sf"/>
</dbReference>
<comment type="caution">
    <text evidence="1">The sequence shown here is derived from an EMBL/GenBank/DDBJ whole genome shotgun (WGS) entry which is preliminary data.</text>
</comment>
<dbReference type="GO" id="GO:0006281">
    <property type="term" value="P:DNA repair"/>
    <property type="evidence" value="ECO:0007669"/>
    <property type="project" value="TreeGrafter"/>
</dbReference>
<dbReference type="InterPro" id="IPR041492">
    <property type="entry name" value="HAD_2"/>
</dbReference>
<dbReference type="SUPFAM" id="SSF56784">
    <property type="entry name" value="HAD-like"/>
    <property type="match status" value="1"/>
</dbReference>
<dbReference type="SFLD" id="SFLDG01129">
    <property type="entry name" value="C1.5:_HAD__Beta-PGM__Phosphata"/>
    <property type="match status" value="1"/>
</dbReference>
<reference evidence="1" key="1">
    <citation type="submission" date="2020-10" db="EMBL/GenBank/DDBJ databases">
        <authorList>
            <person name="Gilroy R."/>
        </authorList>
    </citation>
    <scope>NUCLEOTIDE SEQUENCE</scope>
    <source>
        <strain evidence="1">ChiW16-3235</strain>
    </source>
</reference>
<dbReference type="PANTHER" id="PTHR43434:SF1">
    <property type="entry name" value="PHOSPHOGLYCOLATE PHOSPHATASE"/>
    <property type="match status" value="1"/>
</dbReference>
<dbReference type="PANTHER" id="PTHR43434">
    <property type="entry name" value="PHOSPHOGLYCOLATE PHOSPHATASE"/>
    <property type="match status" value="1"/>
</dbReference>
<protein>
    <submittedName>
        <fullName evidence="1">HAD family hydrolase</fullName>
    </submittedName>
</protein>
<name>A0A9D1E5Q8_9FIRM</name>
<dbReference type="InterPro" id="IPR050155">
    <property type="entry name" value="HAD-like_hydrolase_sf"/>
</dbReference>
<dbReference type="InterPro" id="IPR023198">
    <property type="entry name" value="PGP-like_dom2"/>
</dbReference>
<organism evidence="1 2">
    <name type="scientific">Candidatus Coproplasma avicola</name>
    <dbReference type="NCBI Taxonomy" id="2840744"/>
    <lineage>
        <taxon>Bacteria</taxon>
        <taxon>Bacillati</taxon>
        <taxon>Bacillota</taxon>
        <taxon>Clostridia</taxon>
        <taxon>Eubacteriales</taxon>
        <taxon>Candidatus Coproplasma</taxon>
    </lineage>
</organism>
<reference evidence="1" key="2">
    <citation type="journal article" date="2021" name="PeerJ">
        <title>Extensive microbial diversity within the chicken gut microbiome revealed by metagenomics and culture.</title>
        <authorList>
            <person name="Gilroy R."/>
            <person name="Ravi A."/>
            <person name="Getino M."/>
            <person name="Pursley I."/>
            <person name="Horton D.L."/>
            <person name="Alikhan N.F."/>
            <person name="Baker D."/>
            <person name="Gharbi K."/>
            <person name="Hall N."/>
            <person name="Watson M."/>
            <person name="Adriaenssens E.M."/>
            <person name="Foster-Nyarko E."/>
            <person name="Jarju S."/>
            <person name="Secka A."/>
            <person name="Antonio M."/>
            <person name="Oren A."/>
            <person name="Chaudhuri R.R."/>
            <person name="La Ragione R."/>
            <person name="Hildebrand F."/>
            <person name="Pallen M.J."/>
        </authorList>
    </citation>
    <scope>NUCLEOTIDE SEQUENCE</scope>
    <source>
        <strain evidence="1">ChiW16-3235</strain>
    </source>
</reference>
<proteinExistence type="predicted"/>
<gene>
    <name evidence="1" type="ORF">IAB94_02935</name>
</gene>
<dbReference type="Proteomes" id="UP000823913">
    <property type="component" value="Unassembled WGS sequence"/>
</dbReference>